<comment type="caution">
    <text evidence="8">The sequence shown here is derived from an EMBL/GenBank/DDBJ whole genome shotgun (WGS) entry which is preliminary data.</text>
</comment>
<dbReference type="PANTHER" id="PTHR45790:SF3">
    <property type="entry name" value="S-ADENOSYL-L-METHIONINE-DEPENDENT UROPORPHYRINOGEN III METHYLTRANSFERASE, CHLOROPLASTIC"/>
    <property type="match status" value="1"/>
</dbReference>
<evidence type="ECO:0000313" key="8">
    <source>
        <dbReference type="EMBL" id="MFD1633253.1"/>
    </source>
</evidence>
<evidence type="ECO:0000256" key="6">
    <source>
        <dbReference type="ARBA" id="ARBA00023244"/>
    </source>
</evidence>
<dbReference type="AlphaFoldDB" id="A0ABD6CVI5"/>
<evidence type="ECO:0000256" key="1">
    <source>
        <dbReference type="ARBA" id="ARBA00011738"/>
    </source>
</evidence>
<name>A0ABD6CVI5_9EURY</name>
<organism evidence="8 9">
    <name type="scientific">Haloplanus ruber</name>
    <dbReference type="NCBI Taxonomy" id="869892"/>
    <lineage>
        <taxon>Archaea</taxon>
        <taxon>Methanobacteriati</taxon>
        <taxon>Methanobacteriota</taxon>
        <taxon>Stenosarchaea group</taxon>
        <taxon>Halobacteria</taxon>
        <taxon>Halobacteriales</taxon>
        <taxon>Haloferacaceae</taxon>
        <taxon>Haloplanus</taxon>
    </lineage>
</organism>
<dbReference type="SUPFAM" id="SSF53790">
    <property type="entry name" value="Tetrapyrrole methylase"/>
    <property type="match status" value="1"/>
</dbReference>
<proteinExistence type="predicted"/>
<reference evidence="8 9" key="1">
    <citation type="journal article" date="2019" name="Int. J. Syst. Evol. Microbiol.">
        <title>The Global Catalogue of Microorganisms (GCM) 10K type strain sequencing project: providing services to taxonomists for standard genome sequencing and annotation.</title>
        <authorList>
            <consortium name="The Broad Institute Genomics Platform"/>
            <consortium name="The Broad Institute Genome Sequencing Center for Infectious Disease"/>
            <person name="Wu L."/>
            <person name="Ma J."/>
        </authorList>
    </citation>
    <scope>NUCLEOTIDE SEQUENCE [LARGE SCALE GENOMIC DNA]</scope>
    <source>
        <strain evidence="8 9">CGMCC 1.10594</strain>
    </source>
</reference>
<dbReference type="EC" id="2.1.1.107" evidence="2"/>
<evidence type="ECO:0000256" key="2">
    <source>
        <dbReference type="ARBA" id="ARBA00012162"/>
    </source>
</evidence>
<dbReference type="GO" id="GO:0006779">
    <property type="term" value="P:porphyrin-containing compound biosynthetic process"/>
    <property type="evidence" value="ECO:0007669"/>
    <property type="project" value="UniProtKB-KW"/>
</dbReference>
<dbReference type="GO" id="GO:0032259">
    <property type="term" value="P:methylation"/>
    <property type="evidence" value="ECO:0007669"/>
    <property type="project" value="UniProtKB-KW"/>
</dbReference>
<dbReference type="InterPro" id="IPR014776">
    <property type="entry name" value="4pyrrole_Mease_sub2"/>
</dbReference>
<dbReference type="CDD" id="cd11642">
    <property type="entry name" value="SUMT"/>
    <property type="match status" value="1"/>
</dbReference>
<dbReference type="Gene3D" id="3.40.1010.10">
    <property type="entry name" value="Cobalt-precorrin-4 Transmethylase, Domain 1"/>
    <property type="match status" value="1"/>
</dbReference>
<dbReference type="NCBIfam" id="NF004790">
    <property type="entry name" value="PRK06136.1"/>
    <property type="match status" value="1"/>
</dbReference>
<dbReference type="Proteomes" id="UP001597075">
    <property type="component" value="Unassembled WGS sequence"/>
</dbReference>
<comment type="subunit">
    <text evidence="1">Homodimer.</text>
</comment>
<keyword evidence="3 8" id="KW-0489">Methyltransferase</keyword>
<keyword evidence="5" id="KW-0949">S-adenosyl-L-methionine</keyword>
<dbReference type="InterPro" id="IPR006366">
    <property type="entry name" value="CobA/CysG_C"/>
</dbReference>
<dbReference type="InterPro" id="IPR000878">
    <property type="entry name" value="4pyrrol_Mease"/>
</dbReference>
<dbReference type="Gene3D" id="3.30.950.10">
    <property type="entry name" value="Methyltransferase, Cobalt-precorrin-4 Transmethylase, Domain 2"/>
    <property type="match status" value="1"/>
</dbReference>
<evidence type="ECO:0000256" key="3">
    <source>
        <dbReference type="ARBA" id="ARBA00022603"/>
    </source>
</evidence>
<dbReference type="Pfam" id="PF00590">
    <property type="entry name" value="TP_methylase"/>
    <property type="match status" value="1"/>
</dbReference>
<dbReference type="InterPro" id="IPR003043">
    <property type="entry name" value="Uropor_MeTrfase_CS"/>
</dbReference>
<protein>
    <recommendedName>
        <fullName evidence="2">uroporphyrinogen-III C-methyltransferase</fullName>
        <ecNumber evidence="2">2.1.1.107</ecNumber>
    </recommendedName>
</protein>
<evidence type="ECO:0000313" key="9">
    <source>
        <dbReference type="Proteomes" id="UP001597075"/>
    </source>
</evidence>
<evidence type="ECO:0000256" key="5">
    <source>
        <dbReference type="ARBA" id="ARBA00022691"/>
    </source>
</evidence>
<evidence type="ECO:0000256" key="4">
    <source>
        <dbReference type="ARBA" id="ARBA00022679"/>
    </source>
</evidence>
<dbReference type="InterPro" id="IPR050161">
    <property type="entry name" value="Siro_Cobalamin_biosynth"/>
</dbReference>
<keyword evidence="4 8" id="KW-0808">Transferase</keyword>
<dbReference type="InterPro" id="IPR014777">
    <property type="entry name" value="4pyrrole_Mease_sub1"/>
</dbReference>
<dbReference type="PROSITE" id="PS00839">
    <property type="entry name" value="SUMT_1"/>
    <property type="match status" value="1"/>
</dbReference>
<evidence type="ECO:0000259" key="7">
    <source>
        <dbReference type="Pfam" id="PF00590"/>
    </source>
</evidence>
<dbReference type="NCBIfam" id="TIGR01469">
    <property type="entry name" value="cobA_cysG_Cterm"/>
    <property type="match status" value="1"/>
</dbReference>
<sequence length="279" mass="28477">MSTTTTGTVYLVGAGPGDPELMTVKARRLLDEADVVLHDSLVGDGVIESIPDPTRVENVGKRAGGERTPQAEINDRLIREAQAGRDVVRLKGGDPTIFARGGEEAEHLARHGVPFEVVPGVTSAIAAPGVAGVPTTHRDHASALAVVTGHEDPTKADSALDWGALSGLVAAGGTLVILMGVGRLPDNVAALRANGVAPDTPVAMVERATLDDERVVAGTLDTVVDRADEAAVEPPAVTVVGEVVGVRETVAHCLGGTDAAVEGSTLAVPERVVGVTDSD</sequence>
<keyword evidence="9" id="KW-1185">Reference proteome</keyword>
<dbReference type="RefSeq" id="WP_256405853.1">
    <property type="nucleotide sequence ID" value="NZ_CP187151.1"/>
</dbReference>
<dbReference type="FunFam" id="3.40.1010.10:FF:000001">
    <property type="entry name" value="Siroheme synthase"/>
    <property type="match status" value="1"/>
</dbReference>
<dbReference type="GO" id="GO:0004851">
    <property type="term" value="F:uroporphyrin-III C-methyltransferase activity"/>
    <property type="evidence" value="ECO:0007669"/>
    <property type="project" value="UniProtKB-EC"/>
</dbReference>
<dbReference type="InterPro" id="IPR035996">
    <property type="entry name" value="4pyrrol_Methylase_sf"/>
</dbReference>
<accession>A0ABD6CVI5</accession>
<dbReference type="EMBL" id="JBHUDL010000009">
    <property type="protein sequence ID" value="MFD1633253.1"/>
    <property type="molecule type" value="Genomic_DNA"/>
</dbReference>
<gene>
    <name evidence="8" type="primary">cobA</name>
    <name evidence="8" type="ORF">ACFSBJ_05825</name>
</gene>
<keyword evidence="6" id="KW-0627">Porphyrin biosynthesis</keyword>
<feature type="domain" description="Tetrapyrrole methylase" evidence="7">
    <location>
        <begin position="8"/>
        <end position="223"/>
    </location>
</feature>
<dbReference type="PANTHER" id="PTHR45790">
    <property type="entry name" value="SIROHEME SYNTHASE-RELATED"/>
    <property type="match status" value="1"/>
</dbReference>